<dbReference type="Gene3D" id="1.20.1740.10">
    <property type="entry name" value="Amino acid/polyamine transporter I"/>
    <property type="match status" value="1"/>
</dbReference>
<sequence length="491" mass="51784">MSLKEHRPSAVTSALAKDRLGVPSVIFFVISAAAPLTVVAGSVSTAYAATGVTGVPLGFLLLGAILGIFAVGYVTMARHVVNAGAFYAYTAKGLGRPVGVATAWVALLAYNALQVGLYGAIGASTQPLIADAFGVELPWWVIALFFWALTGALGLMRVDLNGKILAILLLTEIAVVLLFDVVDLVNPAPGTGYSLDVFDPANLFVPGIGAVIATCVASFSGFESSVVFAEESKDPRRTVPMATYIALAVISILYAFSAWAMTVPIGTDKIVQEARDQGPNLYFATPGEQLGSTVSTIGSVLLVTSIMAALIAFHNTISRYFFALGRERVLPEIFGQTSAPTGAPLTGSITQTIVGFIVIILYALFDLDPFIQMFFVFGSFGGLGVLLLLCATSVSVIAYFAKNPAPETAWRTKIAPAIASILLLIVITLVMVNFDTVLGVPPDSWLRWALPVFYVVAIVFGVLYGLSLRKKRPEVYAAIGMGAHASVRSGQ</sequence>
<feature type="transmembrane region" description="Helical" evidence="6">
    <location>
        <begin position="446"/>
        <end position="466"/>
    </location>
</feature>
<dbReference type="STRING" id="504805.SAMN05421505_11944"/>
<feature type="transmembrane region" description="Helical" evidence="6">
    <location>
        <begin position="205"/>
        <end position="229"/>
    </location>
</feature>
<comment type="subcellular location">
    <subcellularLocation>
        <location evidence="1">Cell membrane</location>
        <topology evidence="1">Multi-pass membrane protein</topology>
    </subcellularLocation>
</comment>
<evidence type="ECO:0000256" key="4">
    <source>
        <dbReference type="ARBA" id="ARBA00022989"/>
    </source>
</evidence>
<feature type="transmembrane region" description="Helical" evidence="6">
    <location>
        <begin position="165"/>
        <end position="185"/>
    </location>
</feature>
<evidence type="ECO:0000256" key="1">
    <source>
        <dbReference type="ARBA" id="ARBA00004651"/>
    </source>
</evidence>
<keyword evidence="2" id="KW-1003">Cell membrane</keyword>
<dbReference type="PIRSF" id="PIRSF006060">
    <property type="entry name" value="AA_transporter"/>
    <property type="match status" value="1"/>
</dbReference>
<keyword evidence="3 6" id="KW-0812">Transmembrane</keyword>
<dbReference type="AlphaFoldDB" id="A0A1G8DYH5"/>
<organism evidence="7 8">
    <name type="scientific">Sinosporangium album</name>
    <dbReference type="NCBI Taxonomy" id="504805"/>
    <lineage>
        <taxon>Bacteria</taxon>
        <taxon>Bacillati</taxon>
        <taxon>Actinomycetota</taxon>
        <taxon>Actinomycetes</taxon>
        <taxon>Streptosporangiales</taxon>
        <taxon>Streptosporangiaceae</taxon>
        <taxon>Sinosporangium</taxon>
    </lineage>
</organism>
<accession>A0A1G8DYH5</accession>
<dbReference type="RefSeq" id="WP_218125937.1">
    <property type="nucleotide sequence ID" value="NZ_FNCN01000019.1"/>
</dbReference>
<dbReference type="EMBL" id="FNCN01000019">
    <property type="protein sequence ID" value="SDH62625.1"/>
    <property type="molecule type" value="Genomic_DNA"/>
</dbReference>
<feature type="transmembrane region" description="Helical" evidence="6">
    <location>
        <begin position="137"/>
        <end position="158"/>
    </location>
</feature>
<dbReference type="InterPro" id="IPR050367">
    <property type="entry name" value="APC_superfamily"/>
</dbReference>
<dbReference type="GO" id="GO:0005886">
    <property type="term" value="C:plasma membrane"/>
    <property type="evidence" value="ECO:0007669"/>
    <property type="project" value="UniProtKB-SubCell"/>
</dbReference>
<dbReference type="Pfam" id="PF13520">
    <property type="entry name" value="AA_permease_2"/>
    <property type="match status" value="1"/>
</dbReference>
<name>A0A1G8DYH5_9ACTN</name>
<feature type="transmembrane region" description="Helical" evidence="6">
    <location>
        <begin position="371"/>
        <end position="401"/>
    </location>
</feature>
<feature type="transmembrane region" description="Helical" evidence="6">
    <location>
        <begin position="343"/>
        <end position="365"/>
    </location>
</feature>
<dbReference type="Proteomes" id="UP000198923">
    <property type="component" value="Unassembled WGS sequence"/>
</dbReference>
<protein>
    <submittedName>
        <fullName evidence="7">Amino acid transporter</fullName>
    </submittedName>
</protein>
<feature type="transmembrane region" description="Helical" evidence="6">
    <location>
        <begin position="20"/>
        <end position="43"/>
    </location>
</feature>
<evidence type="ECO:0000256" key="6">
    <source>
        <dbReference type="SAM" id="Phobius"/>
    </source>
</evidence>
<feature type="transmembrane region" description="Helical" evidence="6">
    <location>
        <begin position="97"/>
        <end position="117"/>
    </location>
</feature>
<keyword evidence="4 6" id="KW-1133">Transmembrane helix</keyword>
<keyword evidence="5 6" id="KW-0472">Membrane</keyword>
<dbReference type="PANTHER" id="PTHR42770:SF16">
    <property type="entry name" value="AMINO ACID PERMEASE"/>
    <property type="match status" value="1"/>
</dbReference>
<evidence type="ECO:0000256" key="2">
    <source>
        <dbReference type="ARBA" id="ARBA00022475"/>
    </source>
</evidence>
<reference evidence="7 8" key="1">
    <citation type="submission" date="2016-10" db="EMBL/GenBank/DDBJ databases">
        <authorList>
            <person name="de Groot N.N."/>
        </authorList>
    </citation>
    <scope>NUCLEOTIDE SEQUENCE [LARGE SCALE GENOMIC DNA]</scope>
    <source>
        <strain evidence="7 8">CPCC 201354</strain>
    </source>
</reference>
<gene>
    <name evidence="7" type="ORF">SAMN05421505_11944</name>
</gene>
<evidence type="ECO:0000313" key="8">
    <source>
        <dbReference type="Proteomes" id="UP000198923"/>
    </source>
</evidence>
<evidence type="ECO:0000256" key="3">
    <source>
        <dbReference type="ARBA" id="ARBA00022692"/>
    </source>
</evidence>
<dbReference type="InterPro" id="IPR002293">
    <property type="entry name" value="AA/rel_permease1"/>
</dbReference>
<feature type="transmembrane region" description="Helical" evidence="6">
    <location>
        <begin position="241"/>
        <end position="261"/>
    </location>
</feature>
<dbReference type="GO" id="GO:0022857">
    <property type="term" value="F:transmembrane transporter activity"/>
    <property type="evidence" value="ECO:0007669"/>
    <property type="project" value="InterPro"/>
</dbReference>
<keyword evidence="8" id="KW-1185">Reference proteome</keyword>
<evidence type="ECO:0000313" key="7">
    <source>
        <dbReference type="EMBL" id="SDH62625.1"/>
    </source>
</evidence>
<dbReference type="PANTHER" id="PTHR42770">
    <property type="entry name" value="AMINO ACID TRANSPORTER-RELATED"/>
    <property type="match status" value="1"/>
</dbReference>
<proteinExistence type="predicted"/>
<evidence type="ECO:0000256" key="5">
    <source>
        <dbReference type="ARBA" id="ARBA00023136"/>
    </source>
</evidence>
<feature type="transmembrane region" description="Helical" evidence="6">
    <location>
        <begin position="413"/>
        <end position="434"/>
    </location>
</feature>
<feature type="transmembrane region" description="Helical" evidence="6">
    <location>
        <begin position="300"/>
        <end position="322"/>
    </location>
</feature>
<feature type="transmembrane region" description="Helical" evidence="6">
    <location>
        <begin position="55"/>
        <end position="76"/>
    </location>
</feature>